<dbReference type="SUPFAM" id="SSF56645">
    <property type="entry name" value="Acyl-CoA dehydrogenase NM domain-like"/>
    <property type="match status" value="1"/>
</dbReference>
<dbReference type="GO" id="GO:0003995">
    <property type="term" value="F:acyl-CoA dehydrogenase activity"/>
    <property type="evidence" value="ECO:0007669"/>
    <property type="project" value="TreeGrafter"/>
</dbReference>
<keyword evidence="9" id="KW-1185">Reference proteome</keyword>
<evidence type="ECO:0000259" key="6">
    <source>
        <dbReference type="Pfam" id="PF00441"/>
    </source>
</evidence>
<evidence type="ECO:0000259" key="7">
    <source>
        <dbReference type="Pfam" id="PF02770"/>
    </source>
</evidence>
<evidence type="ECO:0000256" key="1">
    <source>
        <dbReference type="ARBA" id="ARBA00009347"/>
    </source>
</evidence>
<dbReference type="InterPro" id="IPR036250">
    <property type="entry name" value="AcylCo_DH-like_C"/>
</dbReference>
<evidence type="ECO:0000256" key="3">
    <source>
        <dbReference type="ARBA" id="ARBA00022827"/>
    </source>
</evidence>
<dbReference type="OrthoDB" id="45558at2157"/>
<dbReference type="InterPro" id="IPR046373">
    <property type="entry name" value="Acyl-CoA_Oxase/DH_mid-dom_sf"/>
</dbReference>
<organism evidence="8 9">
    <name type="scientific">Caldisphaera lagunensis (strain DSM 15908 / JCM 11604 / ANMR 0165 / IC-154)</name>
    <dbReference type="NCBI Taxonomy" id="1056495"/>
    <lineage>
        <taxon>Archaea</taxon>
        <taxon>Thermoproteota</taxon>
        <taxon>Thermoprotei</taxon>
        <taxon>Acidilobales</taxon>
        <taxon>Caldisphaeraceae</taxon>
        <taxon>Caldisphaera</taxon>
    </lineage>
</organism>
<keyword evidence="2 5" id="KW-0285">Flavoprotein</keyword>
<keyword evidence="3 5" id="KW-0274">FAD</keyword>
<keyword evidence="4 5" id="KW-0560">Oxidoreductase</keyword>
<dbReference type="InterPro" id="IPR009075">
    <property type="entry name" value="AcylCo_DH/oxidase_C"/>
</dbReference>
<dbReference type="EMBL" id="CP003378">
    <property type="protein sequence ID" value="AFZ70886.1"/>
    <property type="molecule type" value="Genomic_DNA"/>
</dbReference>
<protein>
    <submittedName>
        <fullName evidence="8">Acyl-CoA dehydrogenase</fullName>
    </submittedName>
</protein>
<dbReference type="HOGENOM" id="CLU_805611_0_0_2"/>
<dbReference type="PANTHER" id="PTHR48083:SF2">
    <property type="entry name" value="MEDIUM-CHAIN SPECIFIC ACYL-COA DEHYDROGENASE, MITOCHONDRIAL"/>
    <property type="match status" value="1"/>
</dbReference>
<dbReference type="KEGG" id="clg:Calag_1165"/>
<evidence type="ECO:0000313" key="8">
    <source>
        <dbReference type="EMBL" id="AFZ70886.1"/>
    </source>
</evidence>
<feature type="domain" description="Acyl-CoA oxidase/dehydrogenase middle" evidence="7">
    <location>
        <begin position="91"/>
        <end position="178"/>
    </location>
</feature>
<evidence type="ECO:0000313" key="9">
    <source>
        <dbReference type="Proteomes" id="UP000010469"/>
    </source>
</evidence>
<dbReference type="Pfam" id="PF00441">
    <property type="entry name" value="Acyl-CoA_dh_1"/>
    <property type="match status" value="1"/>
</dbReference>
<gene>
    <name evidence="8" type="ordered locus">Calag_1165</name>
</gene>
<comment type="similarity">
    <text evidence="1 5">Belongs to the acyl-CoA dehydrogenase family.</text>
</comment>
<dbReference type="SUPFAM" id="SSF47203">
    <property type="entry name" value="Acyl-CoA dehydrogenase C-terminal domain-like"/>
    <property type="match status" value="1"/>
</dbReference>
<dbReference type="AlphaFoldDB" id="L0AAH8"/>
<dbReference type="Proteomes" id="UP000010469">
    <property type="component" value="Chromosome"/>
</dbReference>
<dbReference type="InterPro" id="IPR006091">
    <property type="entry name" value="Acyl-CoA_Oxase/DH_mid-dom"/>
</dbReference>
<dbReference type="InterPro" id="IPR009100">
    <property type="entry name" value="AcylCoA_DH/oxidase_NM_dom_sf"/>
</dbReference>
<dbReference type="Gene3D" id="1.20.140.10">
    <property type="entry name" value="Butyryl-CoA Dehydrogenase, subunit A, domain 3"/>
    <property type="match status" value="1"/>
</dbReference>
<dbReference type="InParanoid" id="L0AAH8"/>
<sequence length="346" mass="37717">MSELPKDIENFLLNEVPKIAKQVDEKNEVPKEFLEKMKGVGLFNLRKNGLGGIYKAVRLASRSSPAIAHVIMISGSGSLKSGIDNSIFSVTITEPGGGTDIKGNLKTVAEEDSEGNAIINGEKVFGSNALYADYFIILAQGPQGPTLYLAERQDNIKIKPMDLISFRGAGISNVIYENTKAKRISQPGKGLREALELINYGRLGYGSIALGIAEGALEEAGKNALSKKIFNKELSEYQSIKWMYAEIEIKIKLLESLIDNAVKKYEKNNLLDPLDAAISKVSSGELAQRATWIGIQLLGGRGFTAGTLLERLNRDARVLDIGEGAREVLLDFIGDQAIKQYKQALI</sequence>
<evidence type="ECO:0000256" key="5">
    <source>
        <dbReference type="RuleBase" id="RU362125"/>
    </source>
</evidence>
<accession>L0AAH8</accession>
<comment type="cofactor">
    <cofactor evidence="5">
        <name>FAD</name>
        <dbReference type="ChEBI" id="CHEBI:57692"/>
    </cofactor>
</comment>
<dbReference type="GeneID" id="14212425"/>
<evidence type="ECO:0000256" key="4">
    <source>
        <dbReference type="ARBA" id="ARBA00023002"/>
    </source>
</evidence>
<reference evidence="9" key="1">
    <citation type="submission" date="2012-03" db="EMBL/GenBank/DDBJ databases">
        <title>Complete genome of Caldisphaera lagunensis DSM 15908.</title>
        <authorList>
            <person name="Lucas S."/>
            <person name="Copeland A."/>
            <person name="Lapidus A."/>
            <person name="Glavina del Rio T."/>
            <person name="Dalin E."/>
            <person name="Tice H."/>
            <person name="Bruce D."/>
            <person name="Goodwin L."/>
            <person name="Pitluck S."/>
            <person name="Peters L."/>
            <person name="Mikhailova N."/>
            <person name="Teshima H."/>
            <person name="Kyrpides N."/>
            <person name="Mavromatis K."/>
            <person name="Ivanova N."/>
            <person name="Brettin T."/>
            <person name="Detter J.C."/>
            <person name="Han C."/>
            <person name="Larimer F."/>
            <person name="Land M."/>
            <person name="Hauser L."/>
            <person name="Markowitz V."/>
            <person name="Cheng J.-F."/>
            <person name="Hugenholtz P."/>
            <person name="Woyke T."/>
            <person name="Wu D."/>
            <person name="Spring S."/>
            <person name="Schroeder M."/>
            <person name="Brambilla E."/>
            <person name="Klenk H.-P."/>
            <person name="Eisen J.A."/>
        </authorList>
    </citation>
    <scope>NUCLEOTIDE SEQUENCE [LARGE SCALE GENOMIC DNA]</scope>
    <source>
        <strain evidence="9">DSM 15908 / JCM 11604 / IC-154</strain>
    </source>
</reference>
<dbReference type="Gene3D" id="2.40.110.10">
    <property type="entry name" value="Butyryl-CoA Dehydrogenase, subunit A, domain 2"/>
    <property type="match status" value="1"/>
</dbReference>
<dbReference type="STRING" id="1056495.Calag_1165"/>
<dbReference type="CDD" id="cd00567">
    <property type="entry name" value="ACAD"/>
    <property type="match status" value="1"/>
</dbReference>
<dbReference type="RefSeq" id="WP_015232783.1">
    <property type="nucleotide sequence ID" value="NC_019791.1"/>
</dbReference>
<dbReference type="InterPro" id="IPR050741">
    <property type="entry name" value="Acyl-CoA_dehydrogenase"/>
</dbReference>
<dbReference type="GO" id="GO:0005737">
    <property type="term" value="C:cytoplasm"/>
    <property type="evidence" value="ECO:0007669"/>
    <property type="project" value="TreeGrafter"/>
</dbReference>
<proteinExistence type="inferred from homology"/>
<dbReference type="Pfam" id="PF02770">
    <property type="entry name" value="Acyl-CoA_dh_M"/>
    <property type="match status" value="1"/>
</dbReference>
<name>L0AAH8_CALLD</name>
<dbReference type="PANTHER" id="PTHR48083">
    <property type="entry name" value="MEDIUM-CHAIN SPECIFIC ACYL-COA DEHYDROGENASE, MITOCHONDRIAL-RELATED"/>
    <property type="match status" value="1"/>
</dbReference>
<evidence type="ECO:0000256" key="2">
    <source>
        <dbReference type="ARBA" id="ARBA00022630"/>
    </source>
</evidence>
<dbReference type="eggNOG" id="arCOG01707">
    <property type="taxonomic scope" value="Archaea"/>
</dbReference>
<feature type="domain" description="Acyl-CoA dehydrogenase/oxidase C-terminal" evidence="6">
    <location>
        <begin position="188"/>
        <end position="336"/>
    </location>
</feature>